<evidence type="ECO:0000313" key="3">
    <source>
        <dbReference type="Proteomes" id="UP000178109"/>
    </source>
</evidence>
<dbReference type="Proteomes" id="UP000178109">
    <property type="component" value="Unassembled WGS sequence"/>
</dbReference>
<name>A0A1G2BVK5_9BACT</name>
<dbReference type="PANTHER" id="PTHR21381:SF3">
    <property type="entry name" value="SGC REGION PROTEIN SGCQ-RELATED"/>
    <property type="match status" value="1"/>
</dbReference>
<evidence type="ECO:0000256" key="1">
    <source>
        <dbReference type="ARBA" id="ARBA00006007"/>
    </source>
</evidence>
<dbReference type="InterPro" id="IPR005137">
    <property type="entry name" value="BtpA"/>
</dbReference>
<protein>
    <recommendedName>
        <fullName evidence="4">Photosystem I assembly BtpA</fullName>
    </recommendedName>
</protein>
<dbReference type="STRING" id="1798553.A3H70_02850"/>
<dbReference type="Pfam" id="PF03437">
    <property type="entry name" value="BtpA"/>
    <property type="match status" value="1"/>
</dbReference>
<dbReference type="AlphaFoldDB" id="A0A1G2BVK5"/>
<organism evidence="2 3">
    <name type="scientific">Candidatus Komeilibacteria bacterium RIFCSPLOWO2_02_FULL_48_11</name>
    <dbReference type="NCBI Taxonomy" id="1798553"/>
    <lineage>
        <taxon>Bacteria</taxon>
        <taxon>Candidatus Komeiliibacteriota</taxon>
    </lineage>
</organism>
<dbReference type="SUPFAM" id="SSF51366">
    <property type="entry name" value="Ribulose-phoshate binding barrel"/>
    <property type="match status" value="1"/>
</dbReference>
<dbReference type="InterPro" id="IPR011060">
    <property type="entry name" value="RibuloseP-bd_barrel"/>
</dbReference>
<evidence type="ECO:0000313" key="2">
    <source>
        <dbReference type="EMBL" id="OGY93173.1"/>
    </source>
</evidence>
<sequence length="273" mass="29777">MNRVKKIFKRAERIVIGVIHFPPLIGYPKFPGLDVALQNALKDLRAFERGGVDGIMFENNYDIPHREQVDPGVVAAMTYLGGALRSEMSLPLGVSVLWNDYRAALGIAKVLGLEFVRIPVFVDKVSTDYGVFMGVAREARQYRKHIMADDVAILADVHVKHARLLSKASLETSATRAVAAGADALILTGHRTGVPPDEEEVGRVREAVGRFPIFIGSGVTTGNARSLLKYSNGVIVSTSLKRGGIKSGEINVKSYTQRIDAKKVRTLVSQVKP</sequence>
<dbReference type="EMBL" id="MHKO01000003">
    <property type="protein sequence ID" value="OGY93173.1"/>
    <property type="molecule type" value="Genomic_DNA"/>
</dbReference>
<dbReference type="PIRSF" id="PIRSF005956">
    <property type="entry name" value="BtpA"/>
    <property type="match status" value="1"/>
</dbReference>
<reference evidence="2 3" key="1">
    <citation type="journal article" date="2016" name="Nat. Commun.">
        <title>Thousands of microbial genomes shed light on interconnected biogeochemical processes in an aquifer system.</title>
        <authorList>
            <person name="Anantharaman K."/>
            <person name="Brown C.T."/>
            <person name="Hug L.A."/>
            <person name="Sharon I."/>
            <person name="Castelle C.J."/>
            <person name="Probst A.J."/>
            <person name="Thomas B.C."/>
            <person name="Singh A."/>
            <person name="Wilkins M.J."/>
            <person name="Karaoz U."/>
            <person name="Brodie E.L."/>
            <person name="Williams K.H."/>
            <person name="Hubbard S.S."/>
            <person name="Banfield J.F."/>
        </authorList>
    </citation>
    <scope>NUCLEOTIDE SEQUENCE [LARGE SCALE GENOMIC DNA]</scope>
</reference>
<accession>A0A1G2BVK5</accession>
<dbReference type="PANTHER" id="PTHR21381">
    <property type="entry name" value="ZGC:162297"/>
    <property type="match status" value="1"/>
</dbReference>
<evidence type="ECO:0008006" key="4">
    <source>
        <dbReference type="Google" id="ProtNLM"/>
    </source>
</evidence>
<gene>
    <name evidence="2" type="ORF">A3H70_02850</name>
</gene>
<comment type="caution">
    <text evidence="2">The sequence shown here is derived from an EMBL/GenBank/DDBJ whole genome shotgun (WGS) entry which is preliminary data.</text>
</comment>
<proteinExistence type="inferred from homology"/>
<dbReference type="NCBIfam" id="TIGR00259">
    <property type="entry name" value="thylakoid_BtpA"/>
    <property type="match status" value="1"/>
</dbReference>
<comment type="similarity">
    <text evidence="1">Belongs to the BtpA family.</text>
</comment>